<dbReference type="Pfam" id="PF13358">
    <property type="entry name" value="DDE_3"/>
    <property type="match status" value="1"/>
</dbReference>
<keyword evidence="3" id="KW-1185">Reference proteome</keyword>
<protein>
    <submittedName>
        <fullName evidence="2">Transposase domain-containing protein</fullName>
    </submittedName>
</protein>
<dbReference type="InterPro" id="IPR038717">
    <property type="entry name" value="Tc1-like_DDE_dom"/>
</dbReference>
<dbReference type="SUPFAM" id="SSF53098">
    <property type="entry name" value="Ribonuclease H-like"/>
    <property type="match status" value="1"/>
</dbReference>
<comment type="caution">
    <text evidence="2">The sequence shown here is derived from an EMBL/GenBank/DDBJ whole genome shotgun (WGS) entry which is preliminary data.</text>
</comment>
<dbReference type="PANTHER" id="PTHR46564:SF1">
    <property type="entry name" value="TRANSPOSASE"/>
    <property type="match status" value="1"/>
</dbReference>
<sequence>MPNRRIRDDLKEAMLRLEQRGRDSTKEILKIGQFSRSTLIRARKRKHLTGSVAKAQAIGCGRPRTLAQADADYLVRLARHNPTLFLDEYKDRLERYRYLAVSLSTIHRTFICARMNLKAVQKMVSERCPLARAAYSHHIFIYPANYLISIDEVSKDECTYAQIFGRAEVGMWCEVSQPFTWKRRLTGVAALALGKGTIGAKVVEGSLCRESYVKFLQDSMVCDPTCLLLESADLAMYMPLTTPYPGPQSVLIMDNARIHHGPEVEQLAAEYGVRIEYLPAYSPDFNPIEQAFSVIKSHLRRVGIHFFNEDAAYYEMYRSFQMISPAMTYGFFRHSGYFLG</sequence>
<dbReference type="SUPFAM" id="SSF46689">
    <property type="entry name" value="Homeodomain-like"/>
    <property type="match status" value="1"/>
</dbReference>
<dbReference type="GO" id="GO:0003676">
    <property type="term" value="F:nucleic acid binding"/>
    <property type="evidence" value="ECO:0007669"/>
    <property type="project" value="InterPro"/>
</dbReference>
<dbReference type="Proteomes" id="UP000620124">
    <property type="component" value="Unassembled WGS sequence"/>
</dbReference>
<feature type="domain" description="Tc1-like transposase DDE" evidence="1">
    <location>
        <begin position="147"/>
        <end position="301"/>
    </location>
</feature>
<evidence type="ECO:0000313" key="2">
    <source>
        <dbReference type="EMBL" id="KAF7344240.1"/>
    </source>
</evidence>
<name>A0A8H6XPZ1_9AGAR</name>
<dbReference type="InterPro" id="IPR009057">
    <property type="entry name" value="Homeodomain-like_sf"/>
</dbReference>
<dbReference type="PANTHER" id="PTHR46564">
    <property type="entry name" value="TRANSPOSASE"/>
    <property type="match status" value="1"/>
</dbReference>
<reference evidence="2" key="1">
    <citation type="submission" date="2020-05" db="EMBL/GenBank/DDBJ databases">
        <title>Mycena genomes resolve the evolution of fungal bioluminescence.</title>
        <authorList>
            <person name="Tsai I.J."/>
        </authorList>
    </citation>
    <scope>NUCLEOTIDE SEQUENCE</scope>
    <source>
        <strain evidence="2">CCC161011</strain>
    </source>
</reference>
<evidence type="ECO:0000313" key="3">
    <source>
        <dbReference type="Proteomes" id="UP000620124"/>
    </source>
</evidence>
<gene>
    <name evidence="2" type="ORF">MVEN_01715200</name>
</gene>
<dbReference type="InterPro" id="IPR036397">
    <property type="entry name" value="RNaseH_sf"/>
</dbReference>
<accession>A0A8H6XPZ1</accession>
<proteinExistence type="predicted"/>
<dbReference type="InterPro" id="IPR012337">
    <property type="entry name" value="RNaseH-like_sf"/>
</dbReference>
<dbReference type="AlphaFoldDB" id="A0A8H6XPZ1"/>
<dbReference type="Gene3D" id="3.30.420.10">
    <property type="entry name" value="Ribonuclease H-like superfamily/Ribonuclease H"/>
    <property type="match status" value="1"/>
</dbReference>
<organism evidence="2 3">
    <name type="scientific">Mycena venus</name>
    <dbReference type="NCBI Taxonomy" id="2733690"/>
    <lineage>
        <taxon>Eukaryota</taxon>
        <taxon>Fungi</taxon>
        <taxon>Dikarya</taxon>
        <taxon>Basidiomycota</taxon>
        <taxon>Agaricomycotina</taxon>
        <taxon>Agaricomycetes</taxon>
        <taxon>Agaricomycetidae</taxon>
        <taxon>Agaricales</taxon>
        <taxon>Marasmiineae</taxon>
        <taxon>Mycenaceae</taxon>
        <taxon>Mycena</taxon>
    </lineage>
</organism>
<evidence type="ECO:0000259" key="1">
    <source>
        <dbReference type="Pfam" id="PF13358"/>
    </source>
</evidence>
<dbReference type="EMBL" id="JACAZI010000015">
    <property type="protein sequence ID" value="KAF7344240.1"/>
    <property type="molecule type" value="Genomic_DNA"/>
</dbReference>
<dbReference type="OrthoDB" id="2994945at2759"/>